<keyword evidence="3 8" id="KW-0812">Transmembrane</keyword>
<sequence length="571" mass="60092">MADNNFNSSTPAQDATEKKKGVHPQMRKGWRFWAILGVLGIISLLTSLEATVTSTVLPSVVADLSGGEDYIWLSNAYFLAMAALQPMFGQLANVFGRRWPLIGSVAAFMIGGGICGGANTMAMMIAGRAIQGIGGSGIGVLCETVICDLVPLRERGTYMAMVFGMVAIGAALGPLFGGLIVSYSTWRWAFYMTLPIGGVSLVLLFAFLHVKYDKSQTLATKLSSLDWLGNAVFVGGSSPVLIALSWAGSRYAWSSYQVLVPLIVGLAALGAFVALESSSRLVPNPTMPLHLFSHSITAIVFLVTFLHGVVTLWVVYFLPVYFQGVLAATPYRSGVMLLPTVLALLPAAMVGGLLLTKFGRYKPVLIVSFAVITVGFGLLSLLDETSSTAAWVGYQVVESAGAGFGMAVLLPALLAPLTDRDTALATATWAFLRVFGIVWGVAVAGTIYTNRAVQLAGDGAIASDAAVAAQFAAGGAYAAASREFLNSLAPATRAEVVAVQNSALQRSWQVAIGFAGVGFIAACVIKEIPLRKELDTEYGMVDEKDKPTEEEGRGTKGEGARMAKEAPAATS</sequence>
<evidence type="ECO:0000313" key="11">
    <source>
        <dbReference type="Proteomes" id="UP000289323"/>
    </source>
</evidence>
<feature type="transmembrane region" description="Helical" evidence="8">
    <location>
        <begin position="336"/>
        <end position="356"/>
    </location>
</feature>
<evidence type="ECO:0000256" key="3">
    <source>
        <dbReference type="ARBA" id="ARBA00022692"/>
    </source>
</evidence>
<feature type="transmembrane region" description="Helical" evidence="8">
    <location>
        <begin position="158"/>
        <end position="182"/>
    </location>
</feature>
<feature type="transmembrane region" description="Helical" evidence="8">
    <location>
        <begin position="363"/>
        <end position="382"/>
    </location>
</feature>
<keyword evidence="6" id="KW-0325">Glycoprotein</keyword>
<evidence type="ECO:0000256" key="6">
    <source>
        <dbReference type="ARBA" id="ARBA00023180"/>
    </source>
</evidence>
<gene>
    <name evidence="10" type="ORF">TT172_LOCUS5773</name>
</gene>
<evidence type="ECO:0000256" key="7">
    <source>
        <dbReference type="SAM" id="MobiDB-lite"/>
    </source>
</evidence>
<accession>A0A3S4C7I9</accession>
<dbReference type="InterPro" id="IPR020846">
    <property type="entry name" value="MFS_dom"/>
</dbReference>
<evidence type="ECO:0000256" key="8">
    <source>
        <dbReference type="SAM" id="Phobius"/>
    </source>
</evidence>
<keyword evidence="4 8" id="KW-1133">Transmembrane helix</keyword>
<feature type="transmembrane region" description="Helical" evidence="8">
    <location>
        <begin position="427"/>
        <end position="448"/>
    </location>
</feature>
<evidence type="ECO:0000256" key="4">
    <source>
        <dbReference type="ARBA" id="ARBA00022989"/>
    </source>
</evidence>
<feature type="region of interest" description="Disordered" evidence="7">
    <location>
        <begin position="1"/>
        <end position="22"/>
    </location>
</feature>
<feature type="transmembrane region" description="Helical" evidence="8">
    <location>
        <begin position="101"/>
        <end position="126"/>
    </location>
</feature>
<feature type="compositionally biased region" description="Polar residues" evidence="7">
    <location>
        <begin position="1"/>
        <end position="13"/>
    </location>
</feature>
<keyword evidence="5 8" id="KW-0472">Membrane</keyword>
<dbReference type="PANTHER" id="PTHR23501:SF187">
    <property type="entry name" value="MAJOR FACILITATOR SUPERFAMILY (MFS) PROFILE DOMAIN-CONTAINING PROTEIN"/>
    <property type="match status" value="1"/>
</dbReference>
<reference evidence="10 11" key="1">
    <citation type="submission" date="2018-04" db="EMBL/GenBank/DDBJ databases">
        <authorList>
            <person name="Huttner S."/>
            <person name="Dainat J."/>
        </authorList>
    </citation>
    <scope>NUCLEOTIDE SEQUENCE [LARGE SCALE GENOMIC DNA]</scope>
</reference>
<feature type="transmembrane region" description="Helical" evidence="8">
    <location>
        <begin position="30"/>
        <end position="50"/>
    </location>
</feature>
<dbReference type="InterPro" id="IPR036259">
    <property type="entry name" value="MFS_trans_sf"/>
</dbReference>
<dbReference type="Pfam" id="PF07690">
    <property type="entry name" value="MFS_1"/>
    <property type="match status" value="1"/>
</dbReference>
<feature type="region of interest" description="Disordered" evidence="7">
    <location>
        <begin position="540"/>
        <end position="571"/>
    </location>
</feature>
<feature type="compositionally biased region" description="Basic and acidic residues" evidence="7">
    <location>
        <begin position="540"/>
        <end position="564"/>
    </location>
</feature>
<feature type="transmembrane region" description="Helical" evidence="8">
    <location>
        <begin position="296"/>
        <end position="316"/>
    </location>
</feature>
<feature type="transmembrane region" description="Helical" evidence="8">
    <location>
        <begin position="188"/>
        <end position="207"/>
    </location>
</feature>
<keyword evidence="2" id="KW-0813">Transport</keyword>
<comment type="subcellular location">
    <subcellularLocation>
        <location evidence="1">Membrane</location>
        <topology evidence="1">Multi-pass membrane protein</topology>
    </subcellularLocation>
</comment>
<dbReference type="PANTHER" id="PTHR23501">
    <property type="entry name" value="MAJOR FACILITATOR SUPERFAMILY"/>
    <property type="match status" value="1"/>
</dbReference>
<evidence type="ECO:0000259" key="9">
    <source>
        <dbReference type="PROSITE" id="PS50850"/>
    </source>
</evidence>
<dbReference type="SUPFAM" id="SSF103473">
    <property type="entry name" value="MFS general substrate transporter"/>
    <property type="match status" value="1"/>
</dbReference>
<evidence type="ECO:0000256" key="2">
    <source>
        <dbReference type="ARBA" id="ARBA00022448"/>
    </source>
</evidence>
<feature type="domain" description="Major facilitator superfamily (MFS) profile" evidence="9">
    <location>
        <begin position="35"/>
        <end position="493"/>
    </location>
</feature>
<dbReference type="PRINTS" id="PR01036">
    <property type="entry name" value="TCRTETB"/>
</dbReference>
<feature type="transmembrane region" description="Helical" evidence="8">
    <location>
        <begin position="227"/>
        <end position="247"/>
    </location>
</feature>
<dbReference type="InterPro" id="IPR011701">
    <property type="entry name" value="MFS"/>
</dbReference>
<dbReference type="EMBL" id="OUUZ01000010">
    <property type="protein sequence ID" value="SPQ23354.1"/>
    <property type="molecule type" value="Genomic_DNA"/>
</dbReference>
<evidence type="ECO:0000256" key="5">
    <source>
        <dbReference type="ARBA" id="ARBA00023136"/>
    </source>
</evidence>
<organism evidence="10 11">
    <name type="scientific">Thermothielavioides terrestris</name>
    <dbReference type="NCBI Taxonomy" id="2587410"/>
    <lineage>
        <taxon>Eukaryota</taxon>
        <taxon>Fungi</taxon>
        <taxon>Dikarya</taxon>
        <taxon>Ascomycota</taxon>
        <taxon>Pezizomycotina</taxon>
        <taxon>Sordariomycetes</taxon>
        <taxon>Sordariomycetidae</taxon>
        <taxon>Sordariales</taxon>
        <taxon>Chaetomiaceae</taxon>
        <taxon>Thermothielavioides</taxon>
    </lineage>
</organism>
<dbReference type="Proteomes" id="UP000289323">
    <property type="component" value="Unassembled WGS sequence"/>
</dbReference>
<dbReference type="AlphaFoldDB" id="A0A3S4C7I9"/>
<feature type="transmembrane region" description="Helical" evidence="8">
    <location>
        <begin position="394"/>
        <end position="415"/>
    </location>
</feature>
<feature type="transmembrane region" description="Helical" evidence="8">
    <location>
        <begin position="253"/>
        <end position="275"/>
    </location>
</feature>
<dbReference type="GO" id="GO:0022857">
    <property type="term" value="F:transmembrane transporter activity"/>
    <property type="evidence" value="ECO:0007669"/>
    <property type="project" value="InterPro"/>
</dbReference>
<protein>
    <submittedName>
        <fullName evidence="10">C24ffe57-d58e-408a-92cd-adaf76eb4963</fullName>
    </submittedName>
</protein>
<feature type="transmembrane region" description="Helical" evidence="8">
    <location>
        <begin position="70"/>
        <end position="89"/>
    </location>
</feature>
<evidence type="ECO:0000313" key="10">
    <source>
        <dbReference type="EMBL" id="SPQ23354.1"/>
    </source>
</evidence>
<evidence type="ECO:0000256" key="1">
    <source>
        <dbReference type="ARBA" id="ARBA00004141"/>
    </source>
</evidence>
<name>A0A3S4C7I9_9PEZI</name>
<proteinExistence type="predicted"/>
<dbReference type="GO" id="GO:0005886">
    <property type="term" value="C:plasma membrane"/>
    <property type="evidence" value="ECO:0007669"/>
    <property type="project" value="TreeGrafter"/>
</dbReference>
<dbReference type="Gene3D" id="1.20.1720.10">
    <property type="entry name" value="Multidrug resistance protein D"/>
    <property type="match status" value="1"/>
</dbReference>
<dbReference type="PROSITE" id="PS50850">
    <property type="entry name" value="MFS"/>
    <property type="match status" value="1"/>
</dbReference>